<organism evidence="1 2">
    <name type="scientific">Zophobas morio</name>
    <dbReference type="NCBI Taxonomy" id="2755281"/>
    <lineage>
        <taxon>Eukaryota</taxon>
        <taxon>Metazoa</taxon>
        <taxon>Ecdysozoa</taxon>
        <taxon>Arthropoda</taxon>
        <taxon>Hexapoda</taxon>
        <taxon>Insecta</taxon>
        <taxon>Pterygota</taxon>
        <taxon>Neoptera</taxon>
        <taxon>Endopterygota</taxon>
        <taxon>Coleoptera</taxon>
        <taxon>Polyphaga</taxon>
        <taxon>Cucujiformia</taxon>
        <taxon>Tenebrionidae</taxon>
        <taxon>Zophobas</taxon>
    </lineage>
</organism>
<dbReference type="Proteomes" id="UP001168821">
    <property type="component" value="Unassembled WGS sequence"/>
</dbReference>
<evidence type="ECO:0000313" key="1">
    <source>
        <dbReference type="EMBL" id="KAJ3659464.1"/>
    </source>
</evidence>
<dbReference type="EMBL" id="JALNTZ010000003">
    <property type="protein sequence ID" value="KAJ3659464.1"/>
    <property type="molecule type" value="Genomic_DNA"/>
</dbReference>
<accession>A0AA38IR42</accession>
<evidence type="ECO:0000313" key="2">
    <source>
        <dbReference type="Proteomes" id="UP001168821"/>
    </source>
</evidence>
<sequence>MCTWFTSYERLIALEGCSFAKLLENNLLPILVLSLSYLAMRQNLVTTAMLTHIICSYTTTHTNTGQQNYRTLFLSRTLEWRKLFEFFEQILRTRVRKFSPSDLATFLVPASTERLRTIIIEFIDS</sequence>
<protein>
    <submittedName>
        <fullName evidence="1">Uncharacterized protein</fullName>
    </submittedName>
</protein>
<keyword evidence="2" id="KW-1185">Reference proteome</keyword>
<gene>
    <name evidence="1" type="ORF">Zmor_011153</name>
</gene>
<reference evidence="1" key="1">
    <citation type="journal article" date="2023" name="G3 (Bethesda)">
        <title>Whole genome assemblies of Zophobas morio and Tenebrio molitor.</title>
        <authorList>
            <person name="Kaur S."/>
            <person name="Stinson S.A."/>
            <person name="diCenzo G.C."/>
        </authorList>
    </citation>
    <scope>NUCLEOTIDE SEQUENCE</scope>
    <source>
        <strain evidence="1">QUZm001</strain>
    </source>
</reference>
<name>A0AA38IR42_9CUCU</name>
<comment type="caution">
    <text evidence="1">The sequence shown here is derived from an EMBL/GenBank/DDBJ whole genome shotgun (WGS) entry which is preliminary data.</text>
</comment>
<proteinExistence type="predicted"/>
<dbReference type="AlphaFoldDB" id="A0AA38IR42"/>